<feature type="region of interest" description="Disordered" evidence="1">
    <location>
        <begin position="90"/>
        <end position="109"/>
    </location>
</feature>
<name>A0A9P8V208_9PEZI</name>
<organism evidence="2 3">
    <name type="scientific">Plectosphaerella plurivora</name>
    <dbReference type="NCBI Taxonomy" id="936078"/>
    <lineage>
        <taxon>Eukaryota</taxon>
        <taxon>Fungi</taxon>
        <taxon>Dikarya</taxon>
        <taxon>Ascomycota</taxon>
        <taxon>Pezizomycotina</taxon>
        <taxon>Sordariomycetes</taxon>
        <taxon>Hypocreomycetidae</taxon>
        <taxon>Glomerellales</taxon>
        <taxon>Plectosphaerellaceae</taxon>
        <taxon>Plectosphaerella</taxon>
    </lineage>
</organism>
<evidence type="ECO:0000313" key="3">
    <source>
        <dbReference type="Proteomes" id="UP000770015"/>
    </source>
</evidence>
<proteinExistence type="predicted"/>
<feature type="compositionally biased region" description="Basic and acidic residues" evidence="1">
    <location>
        <begin position="1"/>
        <end position="15"/>
    </location>
</feature>
<gene>
    <name evidence="2" type="ORF">F5X68DRAFT_217236</name>
</gene>
<dbReference type="AlphaFoldDB" id="A0A9P8V208"/>
<comment type="caution">
    <text evidence="2">The sequence shown here is derived from an EMBL/GenBank/DDBJ whole genome shotgun (WGS) entry which is preliminary data.</text>
</comment>
<feature type="compositionally biased region" description="Low complexity" evidence="1">
    <location>
        <begin position="16"/>
        <end position="30"/>
    </location>
</feature>
<protein>
    <submittedName>
        <fullName evidence="2">Uncharacterized protein</fullName>
    </submittedName>
</protein>
<reference evidence="2" key="1">
    <citation type="journal article" date="2021" name="Nat. Commun.">
        <title>Genetic determinants of endophytism in the Arabidopsis root mycobiome.</title>
        <authorList>
            <person name="Mesny F."/>
            <person name="Miyauchi S."/>
            <person name="Thiergart T."/>
            <person name="Pickel B."/>
            <person name="Atanasova L."/>
            <person name="Karlsson M."/>
            <person name="Huettel B."/>
            <person name="Barry K.W."/>
            <person name="Haridas S."/>
            <person name="Chen C."/>
            <person name="Bauer D."/>
            <person name="Andreopoulos W."/>
            <person name="Pangilinan J."/>
            <person name="LaButti K."/>
            <person name="Riley R."/>
            <person name="Lipzen A."/>
            <person name="Clum A."/>
            <person name="Drula E."/>
            <person name="Henrissat B."/>
            <person name="Kohler A."/>
            <person name="Grigoriev I.V."/>
            <person name="Martin F.M."/>
            <person name="Hacquard S."/>
        </authorList>
    </citation>
    <scope>NUCLEOTIDE SEQUENCE</scope>
    <source>
        <strain evidence="2">MPI-SDFR-AT-0117</strain>
    </source>
</reference>
<dbReference type="OrthoDB" id="2590867at2759"/>
<dbReference type="EMBL" id="JAGSXJ010000036">
    <property type="protein sequence ID" value="KAH6666527.1"/>
    <property type="molecule type" value="Genomic_DNA"/>
</dbReference>
<sequence length="109" mass="11492">MDPRVDSDRDGRAFGRDGTTTGTGSGVSQSHNPVDPHSGSGGGIFESVKGRIAQVHGIGESTRGHFNSTVNGLMHDKEGQRKDAAVAAGGEREFANKEFERHGTMDKAL</sequence>
<evidence type="ECO:0000313" key="2">
    <source>
        <dbReference type="EMBL" id="KAH6666527.1"/>
    </source>
</evidence>
<evidence type="ECO:0000256" key="1">
    <source>
        <dbReference type="SAM" id="MobiDB-lite"/>
    </source>
</evidence>
<accession>A0A9P8V208</accession>
<keyword evidence="3" id="KW-1185">Reference proteome</keyword>
<dbReference type="Proteomes" id="UP000770015">
    <property type="component" value="Unassembled WGS sequence"/>
</dbReference>
<feature type="region of interest" description="Disordered" evidence="1">
    <location>
        <begin position="1"/>
        <end position="81"/>
    </location>
</feature>